<gene>
    <name evidence="1" type="ORF">BGZ65_010494</name>
</gene>
<accession>A0A9P6SRP6</accession>
<dbReference type="AlphaFoldDB" id="A0A9P6SRP6"/>
<sequence length="91" mass="10786">MSSLPSTRKYLFLQLMATKFFPSTEFDWIQVGLQRLKTFTSKEHKDRHFEGLHSDGIDRTITKRFMELNFVLRNQDQQDQQHLSEASVVSH</sequence>
<dbReference type="EMBL" id="JAAAHW010001704">
    <property type="protein sequence ID" value="KAF9993927.1"/>
    <property type="molecule type" value="Genomic_DNA"/>
</dbReference>
<evidence type="ECO:0000313" key="2">
    <source>
        <dbReference type="Proteomes" id="UP000749646"/>
    </source>
</evidence>
<protein>
    <submittedName>
        <fullName evidence="1">Uncharacterized protein</fullName>
    </submittedName>
</protein>
<name>A0A9P6SRP6_9FUNG</name>
<reference evidence="1" key="1">
    <citation type="journal article" date="2020" name="Fungal Divers.">
        <title>Resolving the Mortierellaceae phylogeny through synthesis of multi-gene phylogenetics and phylogenomics.</title>
        <authorList>
            <person name="Vandepol N."/>
            <person name="Liber J."/>
            <person name="Desiro A."/>
            <person name="Na H."/>
            <person name="Kennedy M."/>
            <person name="Barry K."/>
            <person name="Grigoriev I.V."/>
            <person name="Miller A.N."/>
            <person name="O'Donnell K."/>
            <person name="Stajich J.E."/>
            <person name="Bonito G."/>
        </authorList>
    </citation>
    <scope>NUCLEOTIDE SEQUENCE</scope>
    <source>
        <strain evidence="1">MES-2147</strain>
    </source>
</reference>
<organism evidence="1 2">
    <name type="scientific">Modicella reniformis</name>
    <dbReference type="NCBI Taxonomy" id="1440133"/>
    <lineage>
        <taxon>Eukaryota</taxon>
        <taxon>Fungi</taxon>
        <taxon>Fungi incertae sedis</taxon>
        <taxon>Mucoromycota</taxon>
        <taxon>Mortierellomycotina</taxon>
        <taxon>Mortierellomycetes</taxon>
        <taxon>Mortierellales</taxon>
        <taxon>Mortierellaceae</taxon>
        <taxon>Modicella</taxon>
    </lineage>
</organism>
<proteinExistence type="predicted"/>
<dbReference type="Proteomes" id="UP000749646">
    <property type="component" value="Unassembled WGS sequence"/>
</dbReference>
<evidence type="ECO:0000313" key="1">
    <source>
        <dbReference type="EMBL" id="KAF9993927.1"/>
    </source>
</evidence>
<comment type="caution">
    <text evidence="1">The sequence shown here is derived from an EMBL/GenBank/DDBJ whole genome shotgun (WGS) entry which is preliminary data.</text>
</comment>
<keyword evidence="2" id="KW-1185">Reference proteome</keyword>